<evidence type="ECO:0000256" key="11">
    <source>
        <dbReference type="ARBA" id="ARBA00022741"/>
    </source>
</evidence>
<reference evidence="25 26" key="1">
    <citation type="submission" date="2017-04" db="EMBL/GenBank/DDBJ databases">
        <authorList>
            <person name="Afonso C.L."/>
            <person name="Miller P.J."/>
            <person name="Scott M.A."/>
            <person name="Spackman E."/>
            <person name="Goraichik I."/>
            <person name="Dimitrov K.M."/>
            <person name="Suarez D.L."/>
            <person name="Swayne D.E."/>
        </authorList>
    </citation>
    <scope>NUCLEOTIDE SEQUENCE [LARGE SCALE GENOMIC DNA]</scope>
    <source>
        <strain evidence="25 26">DSM 19625</strain>
    </source>
</reference>
<evidence type="ECO:0000256" key="15">
    <source>
        <dbReference type="ARBA" id="ARBA00030048"/>
    </source>
</evidence>
<comment type="pathway">
    <text evidence="3">Cofactor biosynthesis; tetrahydrofolate biosynthesis; 7,8-dihydrofolate from 2-amino-4-hydroxy-6-hydroxymethyl-7,8-dihydropteridine diphosphate and 4-aminobenzoate: step 2/2.</text>
</comment>
<dbReference type="InterPro" id="IPR001645">
    <property type="entry name" value="Folylpolyglutamate_synth"/>
</dbReference>
<keyword evidence="13" id="KW-0460">Magnesium</keyword>
<dbReference type="RefSeq" id="WP_084287402.1">
    <property type="nucleotide sequence ID" value="NZ_FWYB01000001.1"/>
</dbReference>
<dbReference type="PIRSF" id="PIRSF001563">
    <property type="entry name" value="Folylpolyglu_synth"/>
    <property type="match status" value="1"/>
</dbReference>
<sequence length="428" mass="47208">MNYKETIDYLYSKLPMFTRVGAVAFKKDLHNTLAMCENLGNPQDKFKTIHVGGTNGKGSTSHMLAAIFQQAGYKTGLYTSPHLKDFRERIRINGEMVPETFVTDFVEGQQSLIEEISPSFFEVTVAMAFSFFASEKVDIAIIEVGLGGRIDSTNIITPELSVITNISLDHTNILGNTLGEIAIEKAGIIKPGVPVVIGETQEETQQVFIKKAAETNSSIIFADQKFHVENTSRDKEYLSTSIYKGTNVIYKNLKLDLSGFYQLKNVLTVLEAIAILKEKGYRITDSHIYDALNHVKALTGLQGRWQKLSENPLVICDTGHNIAGITEVMQNISKTDYERLHIVIGMVKDKDISGVLALLPVDAYYYFCQPQLERALSAIELATKAKSFSLHGQVFNTVGEAVQAAKNGATANDLIFIGGSTFVVAEVM</sequence>
<keyword evidence="26" id="KW-1185">Reference proteome</keyword>
<evidence type="ECO:0000256" key="21">
    <source>
        <dbReference type="ARBA" id="ARBA00049161"/>
    </source>
</evidence>
<dbReference type="Pfam" id="PF08245">
    <property type="entry name" value="Mur_ligase_M"/>
    <property type="match status" value="1"/>
</dbReference>
<feature type="domain" description="Mur ligase C-terminal" evidence="23">
    <location>
        <begin position="303"/>
        <end position="420"/>
    </location>
</feature>
<evidence type="ECO:0000256" key="16">
    <source>
        <dbReference type="ARBA" id="ARBA00030592"/>
    </source>
</evidence>
<evidence type="ECO:0000256" key="7">
    <source>
        <dbReference type="ARBA" id="ARBA00013025"/>
    </source>
</evidence>
<dbReference type="FunFam" id="3.40.1190.10:FF:000011">
    <property type="entry name" value="Folylpolyglutamate synthase/dihydrofolate synthase"/>
    <property type="match status" value="1"/>
</dbReference>
<comment type="catalytic activity">
    <reaction evidence="19">
        <text>10-formyltetrahydrofolyl-(gamma-L-Glu)(n) + L-glutamate + ATP = 10-formyltetrahydrofolyl-(gamma-L-Glu)(n+1) + ADP + phosphate + H(+)</text>
        <dbReference type="Rhea" id="RHEA:51904"/>
        <dbReference type="Rhea" id="RHEA-COMP:13088"/>
        <dbReference type="Rhea" id="RHEA-COMP:14300"/>
        <dbReference type="ChEBI" id="CHEBI:15378"/>
        <dbReference type="ChEBI" id="CHEBI:29985"/>
        <dbReference type="ChEBI" id="CHEBI:30616"/>
        <dbReference type="ChEBI" id="CHEBI:43474"/>
        <dbReference type="ChEBI" id="CHEBI:134413"/>
        <dbReference type="ChEBI" id="CHEBI:456216"/>
        <dbReference type="EC" id="6.3.2.17"/>
    </reaction>
</comment>
<evidence type="ECO:0000256" key="17">
    <source>
        <dbReference type="ARBA" id="ARBA00032510"/>
    </source>
</evidence>
<dbReference type="STRING" id="475255.SAMN04488101_1015"/>
<dbReference type="GO" id="GO:0046656">
    <property type="term" value="P:folic acid biosynthetic process"/>
    <property type="evidence" value="ECO:0007669"/>
    <property type="project" value="UniProtKB-KW"/>
</dbReference>
<evidence type="ECO:0000256" key="2">
    <source>
        <dbReference type="ARBA" id="ARBA00002714"/>
    </source>
</evidence>
<dbReference type="OrthoDB" id="9809356at2"/>
<evidence type="ECO:0000256" key="13">
    <source>
        <dbReference type="ARBA" id="ARBA00022842"/>
    </source>
</evidence>
<dbReference type="GO" id="GO:0046872">
    <property type="term" value="F:metal ion binding"/>
    <property type="evidence" value="ECO:0007669"/>
    <property type="project" value="UniProtKB-KW"/>
</dbReference>
<dbReference type="PANTHER" id="PTHR11136:SF0">
    <property type="entry name" value="DIHYDROFOLATE SYNTHETASE-RELATED"/>
    <property type="match status" value="1"/>
</dbReference>
<dbReference type="NCBIfam" id="TIGR01499">
    <property type="entry name" value="folC"/>
    <property type="match status" value="1"/>
</dbReference>
<dbReference type="SUPFAM" id="SSF53244">
    <property type="entry name" value="MurD-like peptide ligases, peptide-binding domain"/>
    <property type="match status" value="1"/>
</dbReference>
<dbReference type="Pfam" id="PF02875">
    <property type="entry name" value="Mur_ligase_C"/>
    <property type="match status" value="1"/>
</dbReference>
<comment type="function">
    <text evidence="2">Functions in two distinct reactions of the de novo folate biosynthetic pathway. Catalyzes the addition of a glutamate residue to dihydropteroate (7,8-dihydropteroate or H2Pte) to form dihydrofolate (7,8-dihydrofolate monoglutamate or H2Pte-Glu). Also catalyzes successive additions of L-glutamate to tetrahydrofolate or 10-formyltetrahydrofolate or 5,10-methylenetetrahydrofolate, leading to folylpolyglutamate derivatives.</text>
</comment>
<comment type="pathway">
    <text evidence="4">Cofactor biosynthesis; tetrahydrofolylpolyglutamate biosynthesis.</text>
</comment>
<accession>A0A1W1ZT61</accession>
<dbReference type="Proteomes" id="UP000192678">
    <property type="component" value="Unassembled WGS sequence"/>
</dbReference>
<evidence type="ECO:0000313" key="25">
    <source>
        <dbReference type="EMBL" id="SMC51251.1"/>
    </source>
</evidence>
<evidence type="ECO:0000259" key="23">
    <source>
        <dbReference type="Pfam" id="PF02875"/>
    </source>
</evidence>
<dbReference type="EC" id="6.3.2.12" evidence="6"/>
<evidence type="ECO:0000256" key="22">
    <source>
        <dbReference type="PIRNR" id="PIRNR001563"/>
    </source>
</evidence>
<evidence type="ECO:0000256" key="10">
    <source>
        <dbReference type="ARBA" id="ARBA00022723"/>
    </source>
</evidence>
<keyword evidence="12 22" id="KW-0067">ATP-binding</keyword>
<comment type="similarity">
    <text evidence="5 22">Belongs to the folylpolyglutamate synthase family.</text>
</comment>
<dbReference type="GO" id="GO:0004326">
    <property type="term" value="F:tetrahydrofolylpolyglutamate synthase activity"/>
    <property type="evidence" value="ECO:0007669"/>
    <property type="project" value="UniProtKB-EC"/>
</dbReference>
<dbReference type="PROSITE" id="PS01012">
    <property type="entry name" value="FOLYLPOLYGLU_SYNT_2"/>
    <property type="match status" value="1"/>
</dbReference>
<dbReference type="AlphaFoldDB" id="A0A1W1ZT61"/>
<dbReference type="GO" id="GO:0005737">
    <property type="term" value="C:cytoplasm"/>
    <property type="evidence" value="ECO:0007669"/>
    <property type="project" value="TreeGrafter"/>
</dbReference>
<dbReference type="InterPro" id="IPR036565">
    <property type="entry name" value="Mur-like_cat_sf"/>
</dbReference>
<dbReference type="SUPFAM" id="SSF53623">
    <property type="entry name" value="MurD-like peptide ligases, catalytic domain"/>
    <property type="match status" value="1"/>
</dbReference>
<dbReference type="InterPro" id="IPR004101">
    <property type="entry name" value="Mur_ligase_C"/>
</dbReference>
<evidence type="ECO:0000256" key="18">
    <source>
        <dbReference type="ARBA" id="ARBA00047493"/>
    </source>
</evidence>
<organism evidence="25 26">
    <name type="scientific">Pedobacter nyackensis</name>
    <dbReference type="NCBI Taxonomy" id="475255"/>
    <lineage>
        <taxon>Bacteria</taxon>
        <taxon>Pseudomonadati</taxon>
        <taxon>Bacteroidota</taxon>
        <taxon>Sphingobacteriia</taxon>
        <taxon>Sphingobacteriales</taxon>
        <taxon>Sphingobacteriaceae</taxon>
        <taxon>Pedobacter</taxon>
    </lineage>
</organism>
<evidence type="ECO:0000256" key="14">
    <source>
        <dbReference type="ARBA" id="ARBA00022909"/>
    </source>
</evidence>
<comment type="catalytic activity">
    <reaction evidence="18">
        <text>(6S)-5,6,7,8-tetrahydrofolyl-(gamma-L-Glu)(n) + L-glutamate + ATP = (6S)-5,6,7,8-tetrahydrofolyl-(gamma-L-Glu)(n+1) + ADP + phosphate + H(+)</text>
        <dbReference type="Rhea" id="RHEA:10580"/>
        <dbReference type="Rhea" id="RHEA-COMP:14738"/>
        <dbReference type="Rhea" id="RHEA-COMP:14740"/>
        <dbReference type="ChEBI" id="CHEBI:15378"/>
        <dbReference type="ChEBI" id="CHEBI:29985"/>
        <dbReference type="ChEBI" id="CHEBI:30616"/>
        <dbReference type="ChEBI" id="CHEBI:43474"/>
        <dbReference type="ChEBI" id="CHEBI:141005"/>
        <dbReference type="ChEBI" id="CHEBI:456216"/>
        <dbReference type="EC" id="6.3.2.17"/>
    </reaction>
</comment>
<dbReference type="Gene3D" id="3.40.1190.10">
    <property type="entry name" value="Mur-like, catalytic domain"/>
    <property type="match status" value="1"/>
</dbReference>
<name>A0A1W1ZT61_9SPHI</name>
<dbReference type="GO" id="GO:0005524">
    <property type="term" value="F:ATP binding"/>
    <property type="evidence" value="ECO:0007669"/>
    <property type="project" value="UniProtKB-KW"/>
</dbReference>
<evidence type="ECO:0000256" key="19">
    <source>
        <dbReference type="ARBA" id="ARBA00047808"/>
    </source>
</evidence>
<evidence type="ECO:0000313" key="26">
    <source>
        <dbReference type="Proteomes" id="UP000192678"/>
    </source>
</evidence>
<comment type="cofactor">
    <cofactor evidence="1">
        <name>Mg(2+)</name>
        <dbReference type="ChEBI" id="CHEBI:18420"/>
    </cofactor>
</comment>
<keyword evidence="11 22" id="KW-0547">Nucleotide-binding</keyword>
<dbReference type="InterPro" id="IPR018109">
    <property type="entry name" value="Folylpolyglutamate_synth_CS"/>
</dbReference>
<evidence type="ECO:0000256" key="9">
    <source>
        <dbReference type="ARBA" id="ARBA00022598"/>
    </source>
</evidence>
<evidence type="ECO:0000256" key="4">
    <source>
        <dbReference type="ARBA" id="ARBA00005150"/>
    </source>
</evidence>
<dbReference type="EC" id="6.3.2.17" evidence="7"/>
<dbReference type="InterPro" id="IPR036615">
    <property type="entry name" value="Mur_ligase_C_dom_sf"/>
</dbReference>
<keyword evidence="14" id="KW-0289">Folate biosynthesis</keyword>
<evidence type="ECO:0000256" key="5">
    <source>
        <dbReference type="ARBA" id="ARBA00008276"/>
    </source>
</evidence>
<comment type="catalytic activity">
    <reaction evidence="21">
        <text>7,8-dihydropteroate + L-glutamate + ATP = 7,8-dihydrofolate + ADP + phosphate + H(+)</text>
        <dbReference type="Rhea" id="RHEA:23584"/>
        <dbReference type="ChEBI" id="CHEBI:15378"/>
        <dbReference type="ChEBI" id="CHEBI:17839"/>
        <dbReference type="ChEBI" id="CHEBI:29985"/>
        <dbReference type="ChEBI" id="CHEBI:30616"/>
        <dbReference type="ChEBI" id="CHEBI:43474"/>
        <dbReference type="ChEBI" id="CHEBI:57451"/>
        <dbReference type="ChEBI" id="CHEBI:456216"/>
        <dbReference type="EC" id="6.3.2.12"/>
    </reaction>
</comment>
<evidence type="ECO:0000256" key="1">
    <source>
        <dbReference type="ARBA" id="ARBA00001946"/>
    </source>
</evidence>
<dbReference type="EMBL" id="FWYB01000001">
    <property type="protein sequence ID" value="SMC51251.1"/>
    <property type="molecule type" value="Genomic_DNA"/>
</dbReference>
<evidence type="ECO:0000256" key="12">
    <source>
        <dbReference type="ARBA" id="ARBA00022840"/>
    </source>
</evidence>
<keyword evidence="9 22" id="KW-0436">Ligase</keyword>
<evidence type="ECO:0000256" key="6">
    <source>
        <dbReference type="ARBA" id="ARBA00013023"/>
    </source>
</evidence>
<dbReference type="Gene3D" id="3.90.190.20">
    <property type="entry name" value="Mur ligase, C-terminal domain"/>
    <property type="match status" value="1"/>
</dbReference>
<evidence type="ECO:0000256" key="3">
    <source>
        <dbReference type="ARBA" id="ARBA00004799"/>
    </source>
</evidence>
<comment type="catalytic activity">
    <reaction evidence="20">
        <text>(6R)-5,10-methylenetetrahydrofolyl-(gamma-L-Glu)(n) + L-glutamate + ATP = (6R)-5,10-methylenetetrahydrofolyl-(gamma-L-Glu)(n+1) + ADP + phosphate + H(+)</text>
        <dbReference type="Rhea" id="RHEA:51912"/>
        <dbReference type="Rhea" id="RHEA-COMP:13257"/>
        <dbReference type="Rhea" id="RHEA-COMP:13258"/>
        <dbReference type="ChEBI" id="CHEBI:15378"/>
        <dbReference type="ChEBI" id="CHEBI:29985"/>
        <dbReference type="ChEBI" id="CHEBI:30616"/>
        <dbReference type="ChEBI" id="CHEBI:43474"/>
        <dbReference type="ChEBI" id="CHEBI:136572"/>
        <dbReference type="ChEBI" id="CHEBI:456216"/>
        <dbReference type="EC" id="6.3.2.17"/>
    </reaction>
</comment>
<evidence type="ECO:0000256" key="8">
    <source>
        <dbReference type="ARBA" id="ARBA00019357"/>
    </source>
</evidence>
<gene>
    <name evidence="25" type="ORF">SAMN04488101_1015</name>
</gene>
<dbReference type="PANTHER" id="PTHR11136">
    <property type="entry name" value="FOLYLPOLYGLUTAMATE SYNTHASE-RELATED"/>
    <property type="match status" value="1"/>
</dbReference>
<dbReference type="InterPro" id="IPR013221">
    <property type="entry name" value="Mur_ligase_cen"/>
</dbReference>
<evidence type="ECO:0000256" key="20">
    <source>
        <dbReference type="ARBA" id="ARBA00049035"/>
    </source>
</evidence>
<protein>
    <recommendedName>
        <fullName evidence="8">Dihydrofolate synthase/folylpolyglutamate synthase</fullName>
        <ecNumber evidence="6">6.3.2.12</ecNumber>
        <ecNumber evidence="7">6.3.2.17</ecNumber>
    </recommendedName>
    <alternativeName>
        <fullName evidence="17">Folylpoly-gamma-glutamate synthetase-dihydrofolate synthetase</fullName>
    </alternativeName>
    <alternativeName>
        <fullName evidence="15">Folylpolyglutamate synthetase</fullName>
    </alternativeName>
    <alternativeName>
        <fullName evidence="16">Tetrahydrofolylpolyglutamate synthase</fullName>
    </alternativeName>
</protein>
<evidence type="ECO:0000259" key="24">
    <source>
        <dbReference type="Pfam" id="PF08245"/>
    </source>
</evidence>
<keyword evidence="10" id="KW-0479">Metal-binding</keyword>
<proteinExistence type="inferred from homology"/>
<dbReference type="GO" id="GO:0008841">
    <property type="term" value="F:dihydrofolate synthase activity"/>
    <property type="evidence" value="ECO:0007669"/>
    <property type="project" value="UniProtKB-EC"/>
</dbReference>
<feature type="domain" description="Mur ligase central" evidence="24">
    <location>
        <begin position="51"/>
        <end position="271"/>
    </location>
</feature>